<evidence type="ECO:0000313" key="4">
    <source>
        <dbReference type="Proteomes" id="UP000295164"/>
    </source>
</evidence>
<feature type="domain" description="HTH cro/C1-type" evidence="2">
    <location>
        <begin position="41"/>
        <end position="95"/>
    </location>
</feature>
<dbReference type="PANTHER" id="PTHR46797">
    <property type="entry name" value="HTH-TYPE TRANSCRIPTIONAL REGULATOR"/>
    <property type="match status" value="1"/>
</dbReference>
<dbReference type="GO" id="GO:0003677">
    <property type="term" value="F:DNA binding"/>
    <property type="evidence" value="ECO:0007669"/>
    <property type="project" value="UniProtKB-KW"/>
</dbReference>
<name>A0A4R4DSJ7_9BACT</name>
<organism evidence="3 4">
    <name type="scientific">Flaviaesturariibacter aridisoli</name>
    <dbReference type="NCBI Taxonomy" id="2545761"/>
    <lineage>
        <taxon>Bacteria</taxon>
        <taxon>Pseudomonadati</taxon>
        <taxon>Bacteroidota</taxon>
        <taxon>Chitinophagia</taxon>
        <taxon>Chitinophagales</taxon>
        <taxon>Chitinophagaceae</taxon>
        <taxon>Flaviaestuariibacter</taxon>
    </lineage>
</organism>
<dbReference type="PANTHER" id="PTHR46797:SF1">
    <property type="entry name" value="METHYLPHOSPHONATE SYNTHASE"/>
    <property type="match status" value="1"/>
</dbReference>
<dbReference type="GO" id="GO:0003700">
    <property type="term" value="F:DNA-binding transcription factor activity"/>
    <property type="evidence" value="ECO:0007669"/>
    <property type="project" value="TreeGrafter"/>
</dbReference>
<evidence type="ECO:0000256" key="1">
    <source>
        <dbReference type="ARBA" id="ARBA00023125"/>
    </source>
</evidence>
<accession>A0A4R4DSJ7</accession>
<dbReference type="InterPro" id="IPR001387">
    <property type="entry name" value="Cro/C1-type_HTH"/>
</dbReference>
<dbReference type="Pfam" id="PF01381">
    <property type="entry name" value="HTH_3"/>
    <property type="match status" value="1"/>
</dbReference>
<dbReference type="InterPro" id="IPR010982">
    <property type="entry name" value="Lambda_DNA-bd_dom_sf"/>
</dbReference>
<dbReference type="Proteomes" id="UP000295164">
    <property type="component" value="Unassembled WGS sequence"/>
</dbReference>
<dbReference type="AlphaFoldDB" id="A0A4R4DSJ7"/>
<evidence type="ECO:0000259" key="2">
    <source>
        <dbReference type="PROSITE" id="PS50943"/>
    </source>
</evidence>
<dbReference type="GO" id="GO:0005829">
    <property type="term" value="C:cytosol"/>
    <property type="evidence" value="ECO:0007669"/>
    <property type="project" value="TreeGrafter"/>
</dbReference>
<dbReference type="SUPFAM" id="SSF47413">
    <property type="entry name" value="lambda repressor-like DNA-binding domains"/>
    <property type="match status" value="1"/>
</dbReference>
<evidence type="ECO:0000313" key="3">
    <source>
        <dbReference type="EMBL" id="TCZ64780.1"/>
    </source>
</evidence>
<dbReference type="CDD" id="cd00093">
    <property type="entry name" value="HTH_XRE"/>
    <property type="match status" value="1"/>
</dbReference>
<sequence>MPFKYNATGVLNDAIYGSAFRHIAAVDSARINFCKAFGRNLRRIRTEKGFGMREFALNADIEYSQLSKIERGVTNPTIGTVHLLATALGVSHRDLFDFPFEY</sequence>
<dbReference type="OrthoDB" id="680346at2"/>
<dbReference type="PROSITE" id="PS50943">
    <property type="entry name" value="HTH_CROC1"/>
    <property type="match status" value="1"/>
</dbReference>
<reference evidence="3 4" key="1">
    <citation type="submission" date="2019-03" db="EMBL/GenBank/DDBJ databases">
        <authorList>
            <person name="Kim M.K.M."/>
        </authorList>
    </citation>
    <scope>NUCLEOTIDE SEQUENCE [LARGE SCALE GENOMIC DNA]</scope>
    <source>
        <strain evidence="3 4">17J68-15</strain>
    </source>
</reference>
<dbReference type="SMART" id="SM00530">
    <property type="entry name" value="HTH_XRE"/>
    <property type="match status" value="1"/>
</dbReference>
<proteinExistence type="predicted"/>
<dbReference type="Gene3D" id="1.10.260.40">
    <property type="entry name" value="lambda repressor-like DNA-binding domains"/>
    <property type="match status" value="1"/>
</dbReference>
<comment type="caution">
    <text evidence="3">The sequence shown here is derived from an EMBL/GenBank/DDBJ whole genome shotgun (WGS) entry which is preliminary data.</text>
</comment>
<protein>
    <submittedName>
        <fullName evidence="3">XRE family transcriptional regulator</fullName>
    </submittedName>
</protein>
<dbReference type="InterPro" id="IPR050807">
    <property type="entry name" value="TransReg_Diox_bact_type"/>
</dbReference>
<dbReference type="EMBL" id="SKFH01000056">
    <property type="protein sequence ID" value="TCZ64780.1"/>
    <property type="molecule type" value="Genomic_DNA"/>
</dbReference>
<keyword evidence="4" id="KW-1185">Reference proteome</keyword>
<keyword evidence="1" id="KW-0238">DNA-binding</keyword>
<gene>
    <name evidence="3" type="ORF">E0486_17925</name>
</gene>